<evidence type="ECO:0000313" key="2">
    <source>
        <dbReference type="EMBL" id="MTD15210.1"/>
    </source>
</evidence>
<dbReference type="Pfam" id="PF25137">
    <property type="entry name" value="ADH_Fe_C"/>
    <property type="match status" value="1"/>
</dbReference>
<dbReference type="RefSeq" id="WP_154769163.1">
    <property type="nucleotide sequence ID" value="NZ_WLYK01000005.1"/>
</dbReference>
<sequence>MSGRRPHGVGFTGEVHEGPVALRVSDLVVLDAASAALLGASGAGGDGPVIVEDLPTDRAVAGLLLRPTAQRVVAFGNGSTLDVAKQAAAGLGVACVLVPCGSEPWRAFAPFTSVYDDAWQRHSTADPRYGAAQVHLDRSLLERVPAEVRALLRADLSVNGVEVLLSAAASTWDRALAAGGLRLLRHDDPVDDLVAAGFIAGAFSSCGLGLAHAISSPAGQLDRRTHDLPNVILGPRVTAGWGDRADWSEVAAALGTAASAESVTEALDDLRLAAGAPSTLAAAGFDPDRFDEVAARALRSSGIPHLPRSVDAAEILQLLAPVPAEVPL</sequence>
<proteinExistence type="predicted"/>
<dbReference type="PANTHER" id="PTHR11496">
    <property type="entry name" value="ALCOHOL DEHYDROGENASE"/>
    <property type="match status" value="1"/>
</dbReference>
<comment type="caution">
    <text evidence="2">The sequence shown here is derived from an EMBL/GenBank/DDBJ whole genome shotgun (WGS) entry which is preliminary data.</text>
</comment>
<evidence type="ECO:0000259" key="1">
    <source>
        <dbReference type="Pfam" id="PF25137"/>
    </source>
</evidence>
<name>A0A7K1FMB6_9ACTN</name>
<protein>
    <submittedName>
        <fullName evidence="2">Iron-containing alcohol dehydrogenase</fullName>
    </submittedName>
</protein>
<accession>A0A7K1FMB6</accession>
<keyword evidence="3" id="KW-1185">Reference proteome</keyword>
<organism evidence="2 3">
    <name type="scientific">Nakamurella alba</name>
    <dbReference type="NCBI Taxonomy" id="2665158"/>
    <lineage>
        <taxon>Bacteria</taxon>
        <taxon>Bacillati</taxon>
        <taxon>Actinomycetota</taxon>
        <taxon>Actinomycetes</taxon>
        <taxon>Nakamurellales</taxon>
        <taxon>Nakamurellaceae</taxon>
        <taxon>Nakamurella</taxon>
    </lineage>
</organism>
<dbReference type="GO" id="GO:0004022">
    <property type="term" value="F:alcohol dehydrogenase (NAD+) activity"/>
    <property type="evidence" value="ECO:0007669"/>
    <property type="project" value="TreeGrafter"/>
</dbReference>
<dbReference type="Gene3D" id="3.40.50.1970">
    <property type="match status" value="1"/>
</dbReference>
<evidence type="ECO:0000313" key="3">
    <source>
        <dbReference type="Proteomes" id="UP000460221"/>
    </source>
</evidence>
<feature type="domain" description="Fe-containing alcohol dehydrogenase-like C-terminal" evidence="1">
    <location>
        <begin position="191"/>
        <end position="320"/>
    </location>
</feature>
<gene>
    <name evidence="2" type="ORF">GIS00_14800</name>
</gene>
<dbReference type="InterPro" id="IPR039697">
    <property type="entry name" value="Alcohol_dehydrogenase_Fe"/>
</dbReference>
<dbReference type="Proteomes" id="UP000460221">
    <property type="component" value="Unassembled WGS sequence"/>
</dbReference>
<reference evidence="2 3" key="1">
    <citation type="submission" date="2019-11" db="EMBL/GenBank/DDBJ databases">
        <authorList>
            <person name="Jiang L.-Q."/>
        </authorList>
    </citation>
    <scope>NUCLEOTIDE SEQUENCE [LARGE SCALE GENOMIC DNA]</scope>
    <source>
        <strain evidence="2 3">YIM 132087</strain>
    </source>
</reference>
<dbReference type="EMBL" id="WLYK01000005">
    <property type="protein sequence ID" value="MTD15210.1"/>
    <property type="molecule type" value="Genomic_DNA"/>
</dbReference>
<dbReference type="PANTHER" id="PTHR11496:SF83">
    <property type="entry name" value="HYDROXYACID-OXOACID TRANSHYDROGENASE, MITOCHONDRIAL"/>
    <property type="match status" value="1"/>
</dbReference>
<dbReference type="Gene3D" id="1.20.1090.10">
    <property type="entry name" value="Dehydroquinate synthase-like - alpha domain"/>
    <property type="match status" value="1"/>
</dbReference>
<dbReference type="InterPro" id="IPR056798">
    <property type="entry name" value="ADH_Fe_C"/>
</dbReference>
<dbReference type="AlphaFoldDB" id="A0A7K1FMB6"/>
<dbReference type="SUPFAM" id="SSF56796">
    <property type="entry name" value="Dehydroquinate synthase-like"/>
    <property type="match status" value="1"/>
</dbReference>